<proteinExistence type="predicted"/>
<organism evidence="1 2">
    <name type="scientific">Catenuloplanes indicus</name>
    <dbReference type="NCBI Taxonomy" id="137267"/>
    <lineage>
        <taxon>Bacteria</taxon>
        <taxon>Bacillati</taxon>
        <taxon>Actinomycetota</taxon>
        <taxon>Actinomycetes</taxon>
        <taxon>Micromonosporales</taxon>
        <taxon>Micromonosporaceae</taxon>
        <taxon>Catenuloplanes</taxon>
    </lineage>
</organism>
<gene>
    <name evidence="1" type="ORF">J2S42_003068</name>
</gene>
<dbReference type="EMBL" id="JAUSUZ010000001">
    <property type="protein sequence ID" value="MDQ0366399.1"/>
    <property type="molecule type" value="Genomic_DNA"/>
</dbReference>
<dbReference type="Proteomes" id="UP001240236">
    <property type="component" value="Unassembled WGS sequence"/>
</dbReference>
<keyword evidence="2" id="KW-1185">Reference proteome</keyword>
<accession>A0AAE3VZ28</accession>
<dbReference type="AlphaFoldDB" id="A0AAE3VZ28"/>
<reference evidence="1 2" key="1">
    <citation type="submission" date="2023-07" db="EMBL/GenBank/DDBJ databases">
        <title>Sequencing the genomes of 1000 actinobacteria strains.</title>
        <authorList>
            <person name="Klenk H.-P."/>
        </authorList>
    </citation>
    <scope>NUCLEOTIDE SEQUENCE [LARGE SCALE GENOMIC DNA]</scope>
    <source>
        <strain evidence="1 2">DSM 44709</strain>
    </source>
</reference>
<dbReference type="RefSeq" id="WP_307239701.1">
    <property type="nucleotide sequence ID" value="NZ_JAUSUZ010000001.1"/>
</dbReference>
<comment type="caution">
    <text evidence="1">The sequence shown here is derived from an EMBL/GenBank/DDBJ whole genome shotgun (WGS) entry which is preliminary data.</text>
</comment>
<evidence type="ECO:0000313" key="1">
    <source>
        <dbReference type="EMBL" id="MDQ0366399.1"/>
    </source>
</evidence>
<sequence>MEEQIVTIGDESLERAYWAERADDWAEVCPGLSAEDAAMLAPVVVVGAAPVGAS</sequence>
<name>A0AAE3VZ28_9ACTN</name>
<evidence type="ECO:0000313" key="2">
    <source>
        <dbReference type="Proteomes" id="UP001240236"/>
    </source>
</evidence>
<protein>
    <submittedName>
        <fullName evidence="1">Uncharacterized protein</fullName>
    </submittedName>
</protein>